<reference evidence="2 3" key="1">
    <citation type="journal article" date="2015" name="Genome Announc.">
        <title>Draft Genome Sequence of Filamentous Marine Cyanobacterium Lyngbya confervoides Strain BDU141951.</title>
        <authorList>
            <person name="Chandrababunaidu M.M."/>
            <person name="Sen D."/>
            <person name="Tripathy S."/>
        </authorList>
    </citation>
    <scope>NUCLEOTIDE SEQUENCE [LARGE SCALE GENOMIC DNA]</scope>
    <source>
        <strain evidence="2 3">BDU141951</strain>
    </source>
</reference>
<gene>
    <name evidence="2" type="ORF">QQ91_0011105</name>
</gene>
<dbReference type="InterPro" id="IPR013078">
    <property type="entry name" value="His_Pase_superF_clade-1"/>
</dbReference>
<dbReference type="EMBL" id="JTHE03000061">
    <property type="protein sequence ID" value="MCM1983364.1"/>
    <property type="molecule type" value="Genomic_DNA"/>
</dbReference>
<dbReference type="InterPro" id="IPR029033">
    <property type="entry name" value="His_PPase_superfam"/>
</dbReference>
<protein>
    <submittedName>
        <fullName evidence="2">Histidine phosphatase family protein</fullName>
    </submittedName>
</protein>
<sequence>MTLNLLLMRHGKSDWSDDVQRDHDRPLAPRGIKAAQFMGQTLARAEQLPELIISSTAVRARTTAEEFIAALGIALPMQTCDQFYDSTPEQVLQVIRKLNGPDWVMVVGHEPTWSRLTSLLMGGGTLIFPTAAIARIEFDCELWSQVRPRQGALKWLLQPKFLMSVTQ</sequence>
<keyword evidence="3" id="KW-1185">Reference proteome</keyword>
<feature type="binding site" evidence="1">
    <location>
        <position position="59"/>
    </location>
    <ligand>
        <name>substrate</name>
    </ligand>
</feature>
<evidence type="ECO:0000256" key="1">
    <source>
        <dbReference type="PIRSR" id="PIRSR613078-2"/>
    </source>
</evidence>
<comment type="caution">
    <text evidence="2">The sequence shown here is derived from an EMBL/GenBank/DDBJ whole genome shotgun (WGS) entry which is preliminary data.</text>
</comment>
<dbReference type="CDD" id="cd07067">
    <property type="entry name" value="HP_PGM_like"/>
    <property type="match status" value="1"/>
</dbReference>
<evidence type="ECO:0000313" key="2">
    <source>
        <dbReference type="EMBL" id="MCM1983364.1"/>
    </source>
</evidence>
<dbReference type="RefSeq" id="WP_166275065.1">
    <property type="nucleotide sequence ID" value="NZ_JTHE03000061.1"/>
</dbReference>
<dbReference type="SUPFAM" id="SSF53254">
    <property type="entry name" value="Phosphoglycerate mutase-like"/>
    <property type="match status" value="1"/>
</dbReference>
<dbReference type="PANTHER" id="PTHR47623:SF1">
    <property type="entry name" value="OS09G0287300 PROTEIN"/>
    <property type="match status" value="1"/>
</dbReference>
<dbReference type="Proteomes" id="UP000031561">
    <property type="component" value="Unassembled WGS sequence"/>
</dbReference>
<proteinExistence type="predicted"/>
<dbReference type="AlphaFoldDB" id="A0ABD4T3W4"/>
<dbReference type="Gene3D" id="3.40.50.1240">
    <property type="entry name" value="Phosphoglycerate mutase-like"/>
    <property type="match status" value="1"/>
</dbReference>
<accession>A0ABD4T3W4</accession>
<name>A0ABD4T3W4_9CYAN</name>
<organism evidence="2 3">
    <name type="scientific">Lyngbya confervoides BDU141951</name>
    <dbReference type="NCBI Taxonomy" id="1574623"/>
    <lineage>
        <taxon>Bacteria</taxon>
        <taxon>Bacillati</taxon>
        <taxon>Cyanobacteriota</taxon>
        <taxon>Cyanophyceae</taxon>
        <taxon>Oscillatoriophycideae</taxon>
        <taxon>Oscillatoriales</taxon>
        <taxon>Microcoleaceae</taxon>
        <taxon>Lyngbya</taxon>
    </lineage>
</organism>
<dbReference type="Pfam" id="PF00300">
    <property type="entry name" value="His_Phos_1"/>
    <property type="match status" value="1"/>
</dbReference>
<evidence type="ECO:0000313" key="3">
    <source>
        <dbReference type="Proteomes" id="UP000031561"/>
    </source>
</evidence>
<dbReference type="PANTHER" id="PTHR47623">
    <property type="entry name" value="OS09G0287300 PROTEIN"/>
    <property type="match status" value="1"/>
</dbReference>
<dbReference type="SMART" id="SM00855">
    <property type="entry name" value="PGAM"/>
    <property type="match status" value="1"/>
</dbReference>